<evidence type="ECO:0000313" key="3">
    <source>
        <dbReference type="EMBL" id="GLI27421.1"/>
    </source>
</evidence>
<evidence type="ECO:0008006" key="5">
    <source>
        <dbReference type="Google" id="ProtNLM"/>
    </source>
</evidence>
<feature type="transmembrane region" description="Helical" evidence="2">
    <location>
        <begin position="12"/>
        <end position="33"/>
    </location>
</feature>
<feature type="compositionally biased region" description="Low complexity" evidence="1">
    <location>
        <begin position="127"/>
        <end position="140"/>
    </location>
</feature>
<keyword evidence="2" id="KW-0472">Membrane</keyword>
<comment type="caution">
    <text evidence="3">The sequence shown here is derived from an EMBL/GenBank/DDBJ whole genome shotgun (WGS) entry which is preliminary data.</text>
</comment>
<feature type="compositionally biased region" description="Acidic residues" evidence="1">
    <location>
        <begin position="102"/>
        <end position="121"/>
    </location>
</feature>
<keyword evidence="2" id="KW-1133">Transmembrane helix</keyword>
<organism evidence="3 4">
    <name type="scientific">Agromyces rhizosphaerae</name>
    <dbReference type="NCBI Taxonomy" id="88374"/>
    <lineage>
        <taxon>Bacteria</taxon>
        <taxon>Bacillati</taxon>
        <taxon>Actinomycetota</taxon>
        <taxon>Actinomycetes</taxon>
        <taxon>Micrococcales</taxon>
        <taxon>Microbacteriaceae</taxon>
        <taxon>Agromyces</taxon>
    </lineage>
</organism>
<dbReference type="EMBL" id="BSDP01000001">
    <property type="protein sequence ID" value="GLI27421.1"/>
    <property type="molecule type" value="Genomic_DNA"/>
</dbReference>
<dbReference type="Proteomes" id="UP001144396">
    <property type="component" value="Unassembled WGS sequence"/>
</dbReference>
<gene>
    <name evidence="3" type="ORF">ARHIZOSPH14_16630</name>
</gene>
<evidence type="ECO:0000256" key="1">
    <source>
        <dbReference type="SAM" id="MobiDB-lite"/>
    </source>
</evidence>
<protein>
    <recommendedName>
        <fullName evidence="5">Dinucleotide-utilizing enzyme</fullName>
    </recommendedName>
</protein>
<evidence type="ECO:0000256" key="2">
    <source>
        <dbReference type="SAM" id="Phobius"/>
    </source>
</evidence>
<sequence length="156" mass="15323">MSATPARPVSPAKLALPLVGLAGSIAALAYGALMTARTMGTLTTALDSGAATAADVYGGQSWVVVWAAVLGAGIIGTVVAISALAVLVGLGGLRRSVAEPAPVEDEADPADDYVWDDDEEPSGANEAAAPADGQHAAATAVGAAEVDAAEEFVPAR</sequence>
<accession>A0A9W6FPD5</accession>
<feature type="region of interest" description="Disordered" evidence="1">
    <location>
        <begin position="98"/>
        <end position="140"/>
    </location>
</feature>
<dbReference type="RefSeq" id="WP_281883950.1">
    <property type="nucleotide sequence ID" value="NZ_BSDP01000001.1"/>
</dbReference>
<keyword evidence="4" id="KW-1185">Reference proteome</keyword>
<name>A0A9W6FPD5_9MICO</name>
<reference evidence="3" key="1">
    <citation type="submission" date="2022-12" db="EMBL/GenBank/DDBJ databases">
        <title>Reference genome sequencing for broad-spectrum identification of bacterial and archaeal isolates by mass spectrometry.</title>
        <authorList>
            <person name="Sekiguchi Y."/>
            <person name="Tourlousse D.M."/>
        </authorList>
    </citation>
    <scope>NUCLEOTIDE SEQUENCE</scope>
    <source>
        <strain evidence="3">14</strain>
    </source>
</reference>
<evidence type="ECO:0000313" key="4">
    <source>
        <dbReference type="Proteomes" id="UP001144396"/>
    </source>
</evidence>
<feature type="transmembrane region" description="Helical" evidence="2">
    <location>
        <begin position="63"/>
        <end position="90"/>
    </location>
</feature>
<dbReference type="AlphaFoldDB" id="A0A9W6FPD5"/>
<proteinExistence type="predicted"/>
<keyword evidence="2" id="KW-0812">Transmembrane</keyword>